<evidence type="ECO:0000313" key="12">
    <source>
        <dbReference type="Proteomes" id="UP000886740"/>
    </source>
</evidence>
<accession>A0A9D1X9R2</accession>
<evidence type="ECO:0000256" key="2">
    <source>
        <dbReference type="ARBA" id="ARBA00010323"/>
    </source>
</evidence>
<sequence>MLDWMGLSFENGVLRIMDHEFTWGRLADLLAYQPDAPMLFSSGLFFFLFIGFSVFYYLLRKKMMARIIYVTLFSLYFYYKSSGLWFGLLVFTATSDFFIGHYLARATTVRARKALVTLSLCVNLGMLAYFKYFNFLLGSLTLMLNDLGFYIGSDRLLYLEFQNWDIFLPVGISFFTFQSISYVIDVYRGRIEPLRRWIDYLFYVSFFPQLVAGPIVRARDFIPQIHRDPLVTRAAFGEGLFLIFCGLMKKAVISDYISLNFVDRVFDAPTLYTGLENLMGVYGYALQIYCDFSGYSDMAIGLALLLGFRFNINFDSPYQSATITEFWRRWHISLSSWLKDYLYISLGGNRKGRLRTYANLMITMLLGGLWHGASARFILWGALHGVSLAVHKFVMGRWPSFRKTGAEMTPARRVIGVIVTFHLVCLGWIFFRADSMETAGAILGRIFTAFHPEIFPQFVAGYPMVCALMLIGYVTHFLPKRWDEAVRDAVTRSPLVVQALALALLIFVVTQFRSSGVQPFIYFQF</sequence>
<evidence type="ECO:0000256" key="7">
    <source>
        <dbReference type="ARBA" id="ARBA00023136"/>
    </source>
</evidence>
<feature type="transmembrane region" description="Helical" evidence="10">
    <location>
        <begin position="414"/>
        <end position="431"/>
    </location>
</feature>
<keyword evidence="5 10" id="KW-0812">Transmembrane</keyword>
<dbReference type="PANTHER" id="PTHR13285">
    <property type="entry name" value="ACYLTRANSFERASE"/>
    <property type="match status" value="1"/>
</dbReference>
<feature type="transmembrane region" description="Helical" evidence="10">
    <location>
        <begin position="38"/>
        <end position="58"/>
    </location>
</feature>
<keyword evidence="8 9" id="KW-0012">Acyltransferase</keyword>
<dbReference type="Proteomes" id="UP000886740">
    <property type="component" value="Unassembled WGS sequence"/>
</dbReference>
<dbReference type="InterPro" id="IPR024194">
    <property type="entry name" value="Ac/AlaTfrase_AlgI/DltB"/>
</dbReference>
<feature type="transmembrane region" description="Helical" evidence="10">
    <location>
        <begin position="354"/>
        <end position="371"/>
    </location>
</feature>
<dbReference type="AlphaFoldDB" id="A0A9D1X9R2"/>
<dbReference type="GO" id="GO:0005886">
    <property type="term" value="C:plasma membrane"/>
    <property type="evidence" value="ECO:0007669"/>
    <property type="project" value="UniProtKB-SubCell"/>
</dbReference>
<evidence type="ECO:0000256" key="3">
    <source>
        <dbReference type="ARBA" id="ARBA00022475"/>
    </source>
</evidence>
<evidence type="ECO:0000256" key="10">
    <source>
        <dbReference type="SAM" id="Phobius"/>
    </source>
</evidence>
<keyword evidence="4 9" id="KW-0808">Transferase</keyword>
<evidence type="ECO:0000256" key="8">
    <source>
        <dbReference type="ARBA" id="ARBA00023315"/>
    </source>
</evidence>
<keyword evidence="7 9" id="KW-0472">Membrane</keyword>
<reference evidence="11" key="1">
    <citation type="journal article" date="2021" name="PeerJ">
        <title>Extensive microbial diversity within the chicken gut microbiome revealed by metagenomics and culture.</title>
        <authorList>
            <person name="Gilroy R."/>
            <person name="Ravi A."/>
            <person name="Getino M."/>
            <person name="Pursley I."/>
            <person name="Horton D.L."/>
            <person name="Alikhan N.F."/>
            <person name="Baker D."/>
            <person name="Gharbi K."/>
            <person name="Hall N."/>
            <person name="Watson M."/>
            <person name="Adriaenssens E.M."/>
            <person name="Foster-Nyarko E."/>
            <person name="Jarju S."/>
            <person name="Secka A."/>
            <person name="Antonio M."/>
            <person name="Oren A."/>
            <person name="Chaudhuri R.R."/>
            <person name="La Ragione R."/>
            <person name="Hildebrand F."/>
            <person name="Pallen M.J."/>
        </authorList>
    </citation>
    <scope>NUCLEOTIDE SEQUENCE</scope>
    <source>
        <strain evidence="11">ChiGjej6B6-14162</strain>
    </source>
</reference>
<name>A0A9D1X9R2_9BACT</name>
<evidence type="ECO:0000256" key="9">
    <source>
        <dbReference type="PIRNR" id="PIRNR016636"/>
    </source>
</evidence>
<dbReference type="Pfam" id="PF03062">
    <property type="entry name" value="MBOAT"/>
    <property type="match status" value="1"/>
</dbReference>
<gene>
    <name evidence="11" type="ORF">H9977_10840</name>
</gene>
<evidence type="ECO:0000256" key="6">
    <source>
        <dbReference type="ARBA" id="ARBA00022989"/>
    </source>
</evidence>
<reference evidence="11" key="2">
    <citation type="submission" date="2021-04" db="EMBL/GenBank/DDBJ databases">
        <authorList>
            <person name="Gilroy R."/>
        </authorList>
    </citation>
    <scope>NUCLEOTIDE SEQUENCE</scope>
    <source>
        <strain evidence="11">ChiGjej6B6-14162</strain>
    </source>
</reference>
<feature type="transmembrane region" description="Helical" evidence="10">
    <location>
        <begin position="230"/>
        <end position="248"/>
    </location>
</feature>
<dbReference type="EMBL" id="DXEL01000074">
    <property type="protein sequence ID" value="HIX75512.1"/>
    <property type="molecule type" value="Genomic_DNA"/>
</dbReference>
<feature type="transmembrane region" description="Helical" evidence="10">
    <location>
        <begin position="200"/>
        <end position="218"/>
    </location>
</feature>
<dbReference type="InterPro" id="IPR028362">
    <property type="entry name" value="AlgI"/>
</dbReference>
<feature type="transmembrane region" description="Helical" evidence="10">
    <location>
        <begin position="377"/>
        <end position="394"/>
    </location>
</feature>
<comment type="caution">
    <text evidence="11">The sequence shown here is derived from an EMBL/GenBank/DDBJ whole genome shotgun (WGS) entry which is preliminary data.</text>
</comment>
<protein>
    <submittedName>
        <fullName evidence="11">MBOAT family protein</fullName>
    </submittedName>
</protein>
<dbReference type="PIRSF" id="PIRSF500217">
    <property type="entry name" value="AlgI"/>
    <property type="match status" value="1"/>
</dbReference>
<feature type="transmembrane region" description="Helical" evidence="10">
    <location>
        <begin position="63"/>
        <end position="79"/>
    </location>
</feature>
<proteinExistence type="inferred from homology"/>
<comment type="similarity">
    <text evidence="2 9">Belongs to the membrane-bound acyltransferase family.</text>
</comment>
<comment type="subcellular location">
    <subcellularLocation>
        <location evidence="1">Cell membrane</location>
        <topology evidence="1">Multi-pass membrane protein</topology>
    </subcellularLocation>
</comment>
<feature type="transmembrane region" description="Helical" evidence="10">
    <location>
        <begin position="495"/>
        <end position="512"/>
    </location>
</feature>
<evidence type="ECO:0000256" key="5">
    <source>
        <dbReference type="ARBA" id="ARBA00022692"/>
    </source>
</evidence>
<feature type="transmembrane region" description="Helical" evidence="10">
    <location>
        <begin position="115"/>
        <end position="133"/>
    </location>
</feature>
<evidence type="ECO:0000313" key="11">
    <source>
        <dbReference type="EMBL" id="HIX75512.1"/>
    </source>
</evidence>
<organism evidence="11 12">
    <name type="scientific">Candidatus Parabacteroides intestinipullorum</name>
    <dbReference type="NCBI Taxonomy" id="2838723"/>
    <lineage>
        <taxon>Bacteria</taxon>
        <taxon>Pseudomonadati</taxon>
        <taxon>Bacteroidota</taxon>
        <taxon>Bacteroidia</taxon>
        <taxon>Bacteroidales</taxon>
        <taxon>Tannerellaceae</taxon>
        <taxon>Parabacteroides</taxon>
    </lineage>
</organism>
<dbReference type="InterPro" id="IPR004299">
    <property type="entry name" value="MBOAT_fam"/>
</dbReference>
<dbReference type="PIRSF" id="PIRSF016636">
    <property type="entry name" value="AlgI_DltB"/>
    <property type="match status" value="1"/>
</dbReference>
<feature type="transmembrane region" description="Helical" evidence="10">
    <location>
        <begin position="454"/>
        <end position="474"/>
    </location>
</feature>
<feature type="transmembrane region" description="Helical" evidence="10">
    <location>
        <begin position="166"/>
        <end position="188"/>
    </location>
</feature>
<feature type="transmembrane region" description="Helical" evidence="10">
    <location>
        <begin position="85"/>
        <end position="103"/>
    </location>
</feature>
<evidence type="ECO:0000256" key="4">
    <source>
        <dbReference type="ARBA" id="ARBA00022679"/>
    </source>
</evidence>
<dbReference type="PANTHER" id="PTHR13285:SF23">
    <property type="entry name" value="TEICHOIC ACID D-ALANYLTRANSFERASE"/>
    <property type="match status" value="1"/>
</dbReference>
<keyword evidence="6 10" id="KW-1133">Transmembrane helix</keyword>
<dbReference type="InterPro" id="IPR051085">
    <property type="entry name" value="MB_O-acyltransferase"/>
</dbReference>
<dbReference type="GO" id="GO:0016746">
    <property type="term" value="F:acyltransferase activity"/>
    <property type="evidence" value="ECO:0007669"/>
    <property type="project" value="UniProtKB-KW"/>
</dbReference>
<keyword evidence="3 9" id="KW-1003">Cell membrane</keyword>
<evidence type="ECO:0000256" key="1">
    <source>
        <dbReference type="ARBA" id="ARBA00004651"/>
    </source>
</evidence>
<dbReference type="GO" id="GO:0042121">
    <property type="term" value="P:alginic acid biosynthetic process"/>
    <property type="evidence" value="ECO:0007669"/>
    <property type="project" value="InterPro"/>
</dbReference>